<dbReference type="EMBL" id="JACGWO010000006">
    <property type="protein sequence ID" value="KAK4424785.1"/>
    <property type="molecule type" value="Genomic_DNA"/>
</dbReference>
<protein>
    <recommendedName>
        <fullName evidence="1">DUF4283 domain-containing protein</fullName>
    </recommendedName>
</protein>
<reference evidence="2" key="1">
    <citation type="submission" date="2020-06" db="EMBL/GenBank/DDBJ databases">
        <authorList>
            <person name="Li T."/>
            <person name="Hu X."/>
            <person name="Zhang T."/>
            <person name="Song X."/>
            <person name="Zhang H."/>
            <person name="Dai N."/>
            <person name="Sheng W."/>
            <person name="Hou X."/>
            <person name="Wei L."/>
        </authorList>
    </citation>
    <scope>NUCLEOTIDE SEQUENCE</scope>
    <source>
        <strain evidence="2">3651</strain>
        <tissue evidence="2">Leaf</tissue>
    </source>
</reference>
<reference evidence="2" key="2">
    <citation type="journal article" date="2024" name="Plant">
        <title>Genomic evolution and insights into agronomic trait innovations of Sesamum species.</title>
        <authorList>
            <person name="Miao H."/>
            <person name="Wang L."/>
            <person name="Qu L."/>
            <person name="Liu H."/>
            <person name="Sun Y."/>
            <person name="Le M."/>
            <person name="Wang Q."/>
            <person name="Wei S."/>
            <person name="Zheng Y."/>
            <person name="Lin W."/>
            <person name="Duan Y."/>
            <person name="Cao H."/>
            <person name="Xiong S."/>
            <person name="Wang X."/>
            <person name="Wei L."/>
            <person name="Li C."/>
            <person name="Ma Q."/>
            <person name="Ju M."/>
            <person name="Zhao R."/>
            <person name="Li G."/>
            <person name="Mu C."/>
            <person name="Tian Q."/>
            <person name="Mei H."/>
            <person name="Zhang T."/>
            <person name="Gao T."/>
            <person name="Zhang H."/>
        </authorList>
    </citation>
    <scope>NUCLEOTIDE SEQUENCE</scope>
    <source>
        <strain evidence="2">3651</strain>
    </source>
</reference>
<comment type="caution">
    <text evidence="2">The sequence shown here is derived from an EMBL/GenBank/DDBJ whole genome shotgun (WGS) entry which is preliminary data.</text>
</comment>
<dbReference type="Pfam" id="PF14111">
    <property type="entry name" value="DUF4283"/>
    <property type="match status" value="1"/>
</dbReference>
<evidence type="ECO:0000259" key="1">
    <source>
        <dbReference type="Pfam" id="PF14111"/>
    </source>
</evidence>
<dbReference type="AlphaFoldDB" id="A0AAE1Y741"/>
<keyword evidence="3" id="KW-1185">Reference proteome</keyword>
<organism evidence="2 3">
    <name type="scientific">Sesamum alatum</name>
    <dbReference type="NCBI Taxonomy" id="300844"/>
    <lineage>
        <taxon>Eukaryota</taxon>
        <taxon>Viridiplantae</taxon>
        <taxon>Streptophyta</taxon>
        <taxon>Embryophyta</taxon>
        <taxon>Tracheophyta</taxon>
        <taxon>Spermatophyta</taxon>
        <taxon>Magnoliopsida</taxon>
        <taxon>eudicotyledons</taxon>
        <taxon>Gunneridae</taxon>
        <taxon>Pentapetalae</taxon>
        <taxon>asterids</taxon>
        <taxon>lamiids</taxon>
        <taxon>Lamiales</taxon>
        <taxon>Pedaliaceae</taxon>
        <taxon>Sesamum</taxon>
    </lineage>
</organism>
<evidence type="ECO:0000313" key="3">
    <source>
        <dbReference type="Proteomes" id="UP001293254"/>
    </source>
</evidence>
<name>A0AAE1Y741_9LAMI</name>
<dbReference type="InterPro" id="IPR025558">
    <property type="entry name" value="DUF4283"/>
</dbReference>
<feature type="domain" description="DUF4283" evidence="1">
    <location>
        <begin position="38"/>
        <end position="109"/>
    </location>
</feature>
<gene>
    <name evidence="2" type="ORF">Salat_1672100</name>
</gene>
<evidence type="ECO:0000313" key="2">
    <source>
        <dbReference type="EMBL" id="KAK4424785.1"/>
    </source>
</evidence>
<dbReference type="Proteomes" id="UP001293254">
    <property type="component" value="Unassembled WGS sequence"/>
</dbReference>
<sequence>MESSDLINSIADKTSSIVFSDKDDPPAEEQNPYSHFPIIAKILCDKPINSKALKSTLTKSWGIPSNTDTNQIEPNTVAFLLEKEEDRTCILRNNPWSFRGNLSVLQPWLLEKALVDVDLKKFQIWVQVSGLPVKLINRKVVEKNWKQYWKVHLHRPCH</sequence>
<proteinExistence type="predicted"/>
<accession>A0AAE1Y741</accession>